<sequence length="216" mass="24694">MFGRKTGSKDTTSLLSRVITNWPLRRRLGFYAFLPLFFCCGALVEYLMIHLDINSVNFYSVYSKRLAQQSLQRQLDIEGVVVMTKDVSNSYVYDTSASTAQITNWSNCQMSGGNSRRPKPVFFWNNADVMKWLKRHCEQYYGLYGNAFLENEITGRSLVRITDATLQRLGITDPQHRDDISRIILKLKLKSDIIEIKDLEKKSELGIASSITTGIS</sequence>
<dbReference type="Gene3D" id="1.10.150.50">
    <property type="entry name" value="Transcription Factor, Ets-1"/>
    <property type="match status" value="1"/>
</dbReference>
<accession>A0A7R9L831</accession>
<evidence type="ECO:0000256" key="1">
    <source>
        <dbReference type="SAM" id="Phobius"/>
    </source>
</evidence>
<dbReference type="InterPro" id="IPR013761">
    <property type="entry name" value="SAM/pointed_sf"/>
</dbReference>
<evidence type="ECO:0000313" key="3">
    <source>
        <dbReference type="EMBL" id="CAD7636811.1"/>
    </source>
</evidence>
<dbReference type="AlphaFoldDB" id="A0A7R9L831"/>
<proteinExistence type="predicted"/>
<keyword evidence="1" id="KW-0812">Transmembrane</keyword>
<dbReference type="PANTHER" id="PTHR20843:SF0">
    <property type="entry name" value="PROTEIN AVEUGLE"/>
    <property type="match status" value="1"/>
</dbReference>
<evidence type="ECO:0000259" key="2">
    <source>
        <dbReference type="PROSITE" id="PS50105"/>
    </source>
</evidence>
<dbReference type="GO" id="GO:0009898">
    <property type="term" value="C:cytoplasmic side of plasma membrane"/>
    <property type="evidence" value="ECO:0007669"/>
    <property type="project" value="TreeGrafter"/>
</dbReference>
<feature type="domain" description="SAM" evidence="2">
    <location>
        <begin position="124"/>
        <end position="190"/>
    </location>
</feature>
<feature type="transmembrane region" description="Helical" evidence="1">
    <location>
        <begin position="28"/>
        <end position="49"/>
    </location>
</feature>
<dbReference type="PANTHER" id="PTHR20843">
    <property type="entry name" value="STERILE ALPHA MOTIF DOMAIN CONTAINING PROTEIN 10"/>
    <property type="match status" value="1"/>
</dbReference>
<keyword evidence="4" id="KW-1185">Reference proteome</keyword>
<gene>
    <name evidence="3" type="ORF">ONB1V03_LOCUS435</name>
</gene>
<dbReference type="Pfam" id="PF07647">
    <property type="entry name" value="SAM_2"/>
    <property type="match status" value="1"/>
</dbReference>
<dbReference type="Pfam" id="PF15114">
    <property type="entry name" value="UPF0640"/>
    <property type="match status" value="1"/>
</dbReference>
<dbReference type="SUPFAM" id="SSF47769">
    <property type="entry name" value="SAM/Pointed domain"/>
    <property type="match status" value="1"/>
</dbReference>
<dbReference type="InterPro" id="IPR028183">
    <property type="entry name" value="UQCC5"/>
</dbReference>
<keyword evidence="1" id="KW-1133">Transmembrane helix</keyword>
<dbReference type="SMART" id="SM00454">
    <property type="entry name" value="SAM"/>
    <property type="match status" value="1"/>
</dbReference>
<dbReference type="InterPro" id="IPR039144">
    <property type="entry name" value="Aveugle-like_SAM_dom"/>
</dbReference>
<evidence type="ECO:0000313" key="4">
    <source>
        <dbReference type="Proteomes" id="UP000728032"/>
    </source>
</evidence>
<reference evidence="3" key="1">
    <citation type="submission" date="2020-11" db="EMBL/GenBank/DDBJ databases">
        <authorList>
            <person name="Tran Van P."/>
        </authorList>
    </citation>
    <scope>NUCLEOTIDE SEQUENCE</scope>
</reference>
<dbReference type="EMBL" id="CAJPVJ010000025">
    <property type="protein sequence ID" value="CAG2158787.1"/>
    <property type="molecule type" value="Genomic_DNA"/>
</dbReference>
<name>A0A7R9L831_9ACAR</name>
<dbReference type="GO" id="GO:0007169">
    <property type="term" value="P:cell surface receptor protein tyrosine kinase signaling pathway"/>
    <property type="evidence" value="ECO:0007669"/>
    <property type="project" value="TreeGrafter"/>
</dbReference>
<dbReference type="CDD" id="cd09510">
    <property type="entry name" value="SAM_aveugle-like"/>
    <property type="match status" value="1"/>
</dbReference>
<dbReference type="InterPro" id="IPR052268">
    <property type="entry name" value="SAM_domain-containing_protein"/>
</dbReference>
<protein>
    <recommendedName>
        <fullName evidence="2">SAM domain-containing protein</fullName>
    </recommendedName>
</protein>
<dbReference type="EMBL" id="OC914850">
    <property type="protein sequence ID" value="CAD7636811.1"/>
    <property type="molecule type" value="Genomic_DNA"/>
</dbReference>
<dbReference type="OrthoDB" id="434324at2759"/>
<dbReference type="Proteomes" id="UP000728032">
    <property type="component" value="Unassembled WGS sequence"/>
</dbReference>
<keyword evidence="1" id="KW-0472">Membrane</keyword>
<dbReference type="InterPro" id="IPR001660">
    <property type="entry name" value="SAM"/>
</dbReference>
<dbReference type="PROSITE" id="PS50105">
    <property type="entry name" value="SAM_DOMAIN"/>
    <property type="match status" value="1"/>
</dbReference>
<organism evidence="3">
    <name type="scientific">Oppiella nova</name>
    <dbReference type="NCBI Taxonomy" id="334625"/>
    <lineage>
        <taxon>Eukaryota</taxon>
        <taxon>Metazoa</taxon>
        <taxon>Ecdysozoa</taxon>
        <taxon>Arthropoda</taxon>
        <taxon>Chelicerata</taxon>
        <taxon>Arachnida</taxon>
        <taxon>Acari</taxon>
        <taxon>Acariformes</taxon>
        <taxon>Sarcoptiformes</taxon>
        <taxon>Oribatida</taxon>
        <taxon>Brachypylina</taxon>
        <taxon>Oppioidea</taxon>
        <taxon>Oppiidae</taxon>
        <taxon>Oppiella</taxon>
    </lineage>
</organism>